<reference evidence="3 4" key="3">
    <citation type="journal article" date="2017" name="G3 (Bethesda)">
        <title>Comparative analysis highlights variable genome content of wheat rusts and divergence of the mating loci.</title>
        <authorList>
            <person name="Cuomo C.A."/>
            <person name="Bakkeren G."/>
            <person name="Khalil H.B."/>
            <person name="Panwar V."/>
            <person name="Joly D."/>
            <person name="Linning R."/>
            <person name="Sakthikumar S."/>
            <person name="Song X."/>
            <person name="Adiconis X."/>
            <person name="Fan L."/>
            <person name="Goldberg J.M."/>
            <person name="Levin J.Z."/>
            <person name="Young S."/>
            <person name="Zeng Q."/>
            <person name="Anikster Y."/>
            <person name="Bruce M."/>
            <person name="Wang M."/>
            <person name="Yin C."/>
            <person name="McCallum B."/>
            <person name="Szabo L.J."/>
            <person name="Hulbert S."/>
            <person name="Chen X."/>
            <person name="Fellers J.P."/>
        </authorList>
    </citation>
    <scope>NUCLEOTIDE SEQUENCE</scope>
    <source>
        <strain evidence="3">isolate 1-1 / race 1 (BBBD)</strain>
        <strain evidence="4">Isolate 1-1 / race 1 (BBBD)</strain>
    </source>
</reference>
<reference evidence="3" key="4">
    <citation type="submission" date="2025-05" db="UniProtKB">
        <authorList>
            <consortium name="EnsemblFungi"/>
        </authorList>
    </citation>
    <scope>IDENTIFICATION</scope>
    <source>
        <strain evidence="3">isolate 1-1 / race 1 (BBBD)</strain>
    </source>
</reference>
<dbReference type="OrthoDB" id="2510384at2759"/>
<feature type="compositionally biased region" description="Polar residues" evidence="1">
    <location>
        <begin position="220"/>
        <end position="233"/>
    </location>
</feature>
<feature type="region of interest" description="Disordered" evidence="1">
    <location>
        <begin position="1"/>
        <end position="28"/>
    </location>
</feature>
<evidence type="ECO:0000313" key="3">
    <source>
        <dbReference type="EnsemblFungi" id="PTTG_29978-t43_1-p1"/>
    </source>
</evidence>
<dbReference type="EMBL" id="ADAS02001328">
    <property type="protein sequence ID" value="OAV86292.1"/>
    <property type="molecule type" value="Genomic_DNA"/>
</dbReference>
<dbReference type="EnsemblFungi" id="PTTG_29978-t43_1">
    <property type="protein sequence ID" value="PTTG_29978-t43_1-p1"/>
    <property type="gene ID" value="PTTG_29978"/>
</dbReference>
<organism evidence="2">
    <name type="scientific">Puccinia triticina (isolate 1-1 / race 1 (BBBD))</name>
    <name type="common">Brown leaf rust fungus</name>
    <dbReference type="NCBI Taxonomy" id="630390"/>
    <lineage>
        <taxon>Eukaryota</taxon>
        <taxon>Fungi</taxon>
        <taxon>Dikarya</taxon>
        <taxon>Basidiomycota</taxon>
        <taxon>Pucciniomycotina</taxon>
        <taxon>Pucciniomycetes</taxon>
        <taxon>Pucciniales</taxon>
        <taxon>Pucciniaceae</taxon>
        <taxon>Puccinia</taxon>
    </lineage>
</organism>
<sequence>MSHHNFTSVINTSDQGMIPMDTTSESTHLPSKERIINQLQLIQYSLSILQERLEGATEPIGSILLEMEDDLGNVKEKLFAAVTSIKPITPASKFTDPITNMAKYFPIMLELEKKSDINTHSVQVLKRLNFEERALMSSVSIERNEMYEDVYLKLREMESETVQEVIDMGRSPVHNATAFHQYVEDEIRRKCQFEEFQTKLLQLRIKRYRIEEVVKELTEQSDTANQTSPTLGVSSVVYRAASGNEGGAPESHQSASG</sequence>
<feature type="region of interest" description="Disordered" evidence="1">
    <location>
        <begin position="217"/>
        <end position="257"/>
    </location>
</feature>
<dbReference type="AlphaFoldDB" id="A0A180G1H1"/>
<protein>
    <submittedName>
        <fullName evidence="2 3">Uncharacterized protein</fullName>
    </submittedName>
</protein>
<accession>A0A180G1H1</accession>
<evidence type="ECO:0000313" key="4">
    <source>
        <dbReference type="Proteomes" id="UP000005240"/>
    </source>
</evidence>
<gene>
    <name evidence="2" type="ORF">PTTG_29978</name>
</gene>
<evidence type="ECO:0000256" key="1">
    <source>
        <dbReference type="SAM" id="MobiDB-lite"/>
    </source>
</evidence>
<reference evidence="2" key="1">
    <citation type="submission" date="2009-11" db="EMBL/GenBank/DDBJ databases">
        <authorList>
            <consortium name="The Broad Institute Genome Sequencing Platform"/>
            <person name="Ward D."/>
            <person name="Feldgarden M."/>
            <person name="Earl A."/>
            <person name="Young S.K."/>
            <person name="Zeng Q."/>
            <person name="Koehrsen M."/>
            <person name="Alvarado L."/>
            <person name="Berlin A."/>
            <person name="Bochicchio J."/>
            <person name="Borenstein D."/>
            <person name="Chapman S.B."/>
            <person name="Chen Z."/>
            <person name="Engels R."/>
            <person name="Freedman E."/>
            <person name="Gellesch M."/>
            <person name="Goldberg J."/>
            <person name="Griggs A."/>
            <person name="Gujja S."/>
            <person name="Heilman E."/>
            <person name="Heiman D."/>
            <person name="Hepburn T."/>
            <person name="Howarth C."/>
            <person name="Jen D."/>
            <person name="Larson L."/>
            <person name="Lewis B."/>
            <person name="Mehta T."/>
            <person name="Park D."/>
            <person name="Pearson M."/>
            <person name="Roberts A."/>
            <person name="Saif S."/>
            <person name="Shea T."/>
            <person name="Shenoy N."/>
            <person name="Sisk P."/>
            <person name="Stolte C."/>
            <person name="Sykes S."/>
            <person name="Thomson T."/>
            <person name="Walk T."/>
            <person name="White J."/>
            <person name="Yandava C."/>
            <person name="Izard J."/>
            <person name="Baranova O.V."/>
            <person name="Blanton J.M."/>
            <person name="Tanner A.C."/>
            <person name="Dewhirst F.E."/>
            <person name="Haas B."/>
            <person name="Nusbaum C."/>
            <person name="Birren B."/>
        </authorList>
    </citation>
    <scope>NUCLEOTIDE SEQUENCE [LARGE SCALE GENOMIC DNA]</scope>
    <source>
        <strain evidence="2">1-1 BBBD Race 1</strain>
    </source>
</reference>
<dbReference type="VEuPathDB" id="FungiDB:PTTG_29978"/>
<evidence type="ECO:0000313" key="2">
    <source>
        <dbReference type="EMBL" id="OAV86292.1"/>
    </source>
</evidence>
<keyword evidence="4" id="KW-1185">Reference proteome</keyword>
<name>A0A180G1H1_PUCT1</name>
<reference evidence="2" key="2">
    <citation type="submission" date="2016-05" db="EMBL/GenBank/DDBJ databases">
        <title>Comparative analysis highlights variable genome content of wheat rusts and divergence of the mating loci.</title>
        <authorList>
            <person name="Cuomo C.A."/>
            <person name="Bakkeren G."/>
            <person name="Szabo L."/>
            <person name="Khalil H."/>
            <person name="Joly D."/>
            <person name="Goldberg J."/>
            <person name="Young S."/>
            <person name="Zeng Q."/>
            <person name="Fellers J."/>
        </authorList>
    </citation>
    <scope>NUCLEOTIDE SEQUENCE [LARGE SCALE GENOMIC DNA]</scope>
    <source>
        <strain evidence="2">1-1 BBBD Race 1</strain>
    </source>
</reference>
<proteinExistence type="predicted"/>
<dbReference type="Proteomes" id="UP000005240">
    <property type="component" value="Unassembled WGS sequence"/>
</dbReference>